<dbReference type="PANTHER" id="PTHR43301:SF3">
    <property type="entry name" value="ARABINAN ENDO-1,5-ALPHA-L-ARABINOSIDASE A-RELATED"/>
    <property type="match status" value="1"/>
</dbReference>
<evidence type="ECO:0000256" key="1">
    <source>
        <dbReference type="ARBA" id="ARBA00000375"/>
    </source>
</evidence>
<dbReference type="PANTHER" id="PTHR43301">
    <property type="entry name" value="ARABINAN ENDO-1,5-ALPHA-L-ARABINOSIDASE"/>
    <property type="match status" value="1"/>
</dbReference>
<gene>
    <name evidence="11" type="ORF">P153DRAFT_295281</name>
</gene>
<keyword evidence="6 7" id="KW-0326">Glycosidase</keyword>
<dbReference type="RefSeq" id="XP_033522146.1">
    <property type="nucleotide sequence ID" value="XM_033664019.1"/>
</dbReference>
<evidence type="ECO:0000256" key="10">
    <source>
        <dbReference type="SAM" id="Phobius"/>
    </source>
</evidence>
<dbReference type="OrthoDB" id="195678at2759"/>
<reference evidence="11" key="1">
    <citation type="journal article" date="2020" name="Stud. Mycol.">
        <title>101 Dothideomycetes genomes: a test case for predicting lifestyles and emergence of pathogens.</title>
        <authorList>
            <person name="Haridas S."/>
            <person name="Albert R."/>
            <person name="Binder M."/>
            <person name="Bloem J."/>
            <person name="Labutti K."/>
            <person name="Salamov A."/>
            <person name="Andreopoulos B."/>
            <person name="Baker S."/>
            <person name="Barry K."/>
            <person name="Bills G."/>
            <person name="Bluhm B."/>
            <person name="Cannon C."/>
            <person name="Castanera R."/>
            <person name="Culley D."/>
            <person name="Daum C."/>
            <person name="Ezra D."/>
            <person name="Gonzalez J."/>
            <person name="Henrissat B."/>
            <person name="Kuo A."/>
            <person name="Liang C."/>
            <person name="Lipzen A."/>
            <person name="Lutzoni F."/>
            <person name="Magnuson J."/>
            <person name="Mondo S."/>
            <person name="Nolan M."/>
            <person name="Ohm R."/>
            <person name="Pangilinan J."/>
            <person name="Park H.-J."/>
            <person name="Ramirez L."/>
            <person name="Alfaro M."/>
            <person name="Sun H."/>
            <person name="Tritt A."/>
            <person name="Yoshinaga Y."/>
            <person name="Zwiers L.-H."/>
            <person name="Turgeon B."/>
            <person name="Goodwin S."/>
            <person name="Spatafora J."/>
            <person name="Crous P."/>
            <person name="Grigoriev I."/>
        </authorList>
    </citation>
    <scope>NUCLEOTIDE SEQUENCE</scope>
    <source>
        <strain evidence="11">CBS 119687</strain>
    </source>
</reference>
<dbReference type="AlphaFoldDB" id="A0A6A6AA81"/>
<evidence type="ECO:0000313" key="12">
    <source>
        <dbReference type="Proteomes" id="UP000799771"/>
    </source>
</evidence>
<feature type="site" description="Important for catalytic activity, responsible for pKa modulation of the active site Glu and correct orientation of both the proton donor and substrate" evidence="9">
    <location>
        <position position="180"/>
    </location>
</feature>
<keyword evidence="12" id="KW-1185">Reference proteome</keyword>
<comment type="catalytic activity">
    <reaction evidence="1 7">
        <text>Endohydrolysis of (1-&gt;5)-alpha-arabinofuranosidic linkages in (1-&gt;5)-arabinans.</text>
        <dbReference type="EC" id="3.2.1.99"/>
    </reaction>
</comment>
<feature type="active site" description="Proton acceptor" evidence="8">
    <location>
        <position position="69"/>
    </location>
</feature>
<comment type="pathway">
    <text evidence="2 7">Glycan metabolism; L-arabinan degradation.</text>
</comment>
<evidence type="ECO:0000256" key="4">
    <source>
        <dbReference type="ARBA" id="ARBA00012586"/>
    </source>
</evidence>
<protein>
    <recommendedName>
        <fullName evidence="4 7">Arabinan endo-1,5-alpha-L-arabinosidase</fullName>
        <ecNumber evidence="4 7">3.2.1.99</ecNumber>
    </recommendedName>
</protein>
<dbReference type="Pfam" id="PF04616">
    <property type="entry name" value="Glyco_hydro_43"/>
    <property type="match status" value="1"/>
</dbReference>
<evidence type="ECO:0000256" key="5">
    <source>
        <dbReference type="ARBA" id="ARBA00022801"/>
    </source>
</evidence>
<dbReference type="PIRSF" id="PIRSF026534">
    <property type="entry name" value="Endo_alpha-L-arabinosidase"/>
    <property type="match status" value="1"/>
</dbReference>
<evidence type="ECO:0000256" key="3">
    <source>
        <dbReference type="ARBA" id="ARBA00009865"/>
    </source>
</evidence>
<dbReference type="GO" id="GO:0031222">
    <property type="term" value="P:arabinan catabolic process"/>
    <property type="evidence" value="ECO:0007669"/>
    <property type="project" value="UniProtKB-UniPathway"/>
</dbReference>
<keyword evidence="10" id="KW-1133">Transmembrane helix</keyword>
<dbReference type="GeneID" id="54404451"/>
<keyword evidence="10" id="KW-0812">Transmembrane</keyword>
<evidence type="ECO:0000256" key="6">
    <source>
        <dbReference type="ARBA" id="ARBA00023295"/>
    </source>
</evidence>
<evidence type="ECO:0000256" key="9">
    <source>
        <dbReference type="PIRSR" id="PIRSR606710-2"/>
    </source>
</evidence>
<dbReference type="GO" id="GO:0046558">
    <property type="term" value="F:arabinan endo-1,5-alpha-L-arabinosidase activity"/>
    <property type="evidence" value="ECO:0007669"/>
    <property type="project" value="UniProtKB-EC"/>
</dbReference>
<evidence type="ECO:0000256" key="2">
    <source>
        <dbReference type="ARBA" id="ARBA00004834"/>
    </source>
</evidence>
<dbReference type="SUPFAM" id="SSF75005">
    <property type="entry name" value="Arabinanase/levansucrase/invertase"/>
    <property type="match status" value="1"/>
</dbReference>
<comment type="similarity">
    <text evidence="3 7">Belongs to the glycosyl hydrolase 43 family.</text>
</comment>
<sequence length="344" mass="38011">MISALQSLKYPNILSFAMAILLSVSITIASFLPLLVLGSPVPVPQAYTPEPYSYPEPEPCHGNCSWVHDPSIFYEDGVYWRFVTSGNIGVSVAQSLNGPWEYRGALLHEGTKIQLRDDQDIWAPSISKRDDTYYAHYSVSFFGSQNSEIGVASSTSLKPGTWTDHGSMQLPLSTAYNLIDPYVFRDGEDSDAPTYFTWGSYWSGIQQIELAHHSELLAWAGNEADIVNIISNTTSSPSVVEGAIQWKKDKWYYIFFSVGQCCRTEKELALPGDEYHVVVCRSNAATGPYFDRNAKDCTKDNGGTTILASHGDIYAPGGQGILVHPDNGKTVMYYHYGKVNSGQL</sequence>
<evidence type="ECO:0000256" key="8">
    <source>
        <dbReference type="PIRSR" id="PIRSR606710-1"/>
    </source>
</evidence>
<dbReference type="InterPro" id="IPR006710">
    <property type="entry name" value="Glyco_hydro_43"/>
</dbReference>
<accession>A0A6A6AA81</accession>
<dbReference type="EC" id="3.2.1.99" evidence="4 7"/>
<dbReference type="UniPathway" id="UPA00667"/>
<evidence type="ECO:0000313" key="11">
    <source>
        <dbReference type="EMBL" id="KAF2127757.1"/>
    </source>
</evidence>
<feature type="active site" description="Proton donor" evidence="8">
    <location>
        <position position="241"/>
    </location>
</feature>
<dbReference type="InterPro" id="IPR016840">
    <property type="entry name" value="Glyco_hydro_43_endo_a_Ara-ase"/>
</dbReference>
<keyword evidence="5 7" id="KW-0378">Hydrolase</keyword>
<dbReference type="Proteomes" id="UP000799771">
    <property type="component" value="Unassembled WGS sequence"/>
</dbReference>
<name>A0A6A6AA81_9PLEO</name>
<feature type="transmembrane region" description="Helical" evidence="10">
    <location>
        <begin position="12"/>
        <end position="36"/>
    </location>
</feature>
<dbReference type="Gene3D" id="2.115.10.20">
    <property type="entry name" value="Glycosyl hydrolase domain, family 43"/>
    <property type="match status" value="1"/>
</dbReference>
<proteinExistence type="inferred from homology"/>
<dbReference type="InterPro" id="IPR023296">
    <property type="entry name" value="Glyco_hydro_beta-prop_sf"/>
</dbReference>
<dbReference type="EMBL" id="ML977510">
    <property type="protein sequence ID" value="KAF2127757.1"/>
    <property type="molecule type" value="Genomic_DNA"/>
</dbReference>
<evidence type="ECO:0000256" key="7">
    <source>
        <dbReference type="PIRNR" id="PIRNR026534"/>
    </source>
</evidence>
<dbReference type="InterPro" id="IPR050727">
    <property type="entry name" value="GH43_arabinanases"/>
</dbReference>
<keyword evidence="10" id="KW-0472">Membrane</keyword>
<organism evidence="11 12">
    <name type="scientific">Dothidotthia symphoricarpi CBS 119687</name>
    <dbReference type="NCBI Taxonomy" id="1392245"/>
    <lineage>
        <taxon>Eukaryota</taxon>
        <taxon>Fungi</taxon>
        <taxon>Dikarya</taxon>
        <taxon>Ascomycota</taxon>
        <taxon>Pezizomycotina</taxon>
        <taxon>Dothideomycetes</taxon>
        <taxon>Pleosporomycetidae</taxon>
        <taxon>Pleosporales</taxon>
        <taxon>Dothidotthiaceae</taxon>
        <taxon>Dothidotthia</taxon>
    </lineage>
</organism>